<feature type="compositionally biased region" description="Basic and acidic residues" evidence="1">
    <location>
        <begin position="710"/>
        <end position="723"/>
    </location>
</feature>
<reference evidence="3 4" key="1">
    <citation type="journal article" date="2018" name="Science">
        <title>The opium poppy genome and morphinan production.</title>
        <authorList>
            <person name="Guo L."/>
            <person name="Winzer T."/>
            <person name="Yang X."/>
            <person name="Li Y."/>
            <person name="Ning Z."/>
            <person name="He Z."/>
            <person name="Teodor R."/>
            <person name="Lu Y."/>
            <person name="Bowser T.A."/>
            <person name="Graham I.A."/>
            <person name="Ye K."/>
        </authorList>
    </citation>
    <scope>NUCLEOTIDE SEQUENCE [LARGE SCALE GENOMIC DNA]</scope>
    <source>
        <strain evidence="4">cv. HN1</strain>
        <tissue evidence="3">Leaves</tissue>
    </source>
</reference>
<dbReference type="OrthoDB" id="428734at2759"/>
<dbReference type="EMBL" id="CM010719">
    <property type="protein sequence ID" value="RZC64059.1"/>
    <property type="molecule type" value="Genomic_DNA"/>
</dbReference>
<dbReference type="Proteomes" id="UP000316621">
    <property type="component" value="Chromosome 5"/>
</dbReference>
<dbReference type="Pfam" id="PF03372">
    <property type="entry name" value="Exo_endo_phos"/>
    <property type="match status" value="1"/>
</dbReference>
<evidence type="ECO:0000259" key="2">
    <source>
        <dbReference type="Pfam" id="PF03372"/>
    </source>
</evidence>
<dbReference type="SUPFAM" id="SSF56219">
    <property type="entry name" value="DNase I-like"/>
    <property type="match status" value="1"/>
</dbReference>
<feature type="compositionally biased region" description="Basic and acidic residues" evidence="1">
    <location>
        <begin position="670"/>
        <end position="679"/>
    </location>
</feature>
<dbReference type="InterPro" id="IPR005135">
    <property type="entry name" value="Endo/exonuclease/phosphatase"/>
</dbReference>
<feature type="compositionally biased region" description="Low complexity" evidence="1">
    <location>
        <begin position="64"/>
        <end position="79"/>
    </location>
</feature>
<dbReference type="OMA" id="HEECIEF"/>
<protein>
    <recommendedName>
        <fullName evidence="2">Endonuclease/exonuclease/phosphatase domain-containing protein</fullName>
    </recommendedName>
</protein>
<gene>
    <name evidence="3" type="ORF">C5167_025815</name>
</gene>
<dbReference type="Gramene" id="RZC64059">
    <property type="protein sequence ID" value="RZC64059"/>
    <property type="gene ID" value="C5167_025815"/>
</dbReference>
<feature type="domain" description="Endonuclease/exonuclease/phosphatase" evidence="2">
    <location>
        <begin position="195"/>
        <end position="427"/>
    </location>
</feature>
<dbReference type="GO" id="GO:0000175">
    <property type="term" value="F:3'-5'-RNA exonuclease activity"/>
    <property type="evidence" value="ECO:0007669"/>
    <property type="project" value="TreeGrafter"/>
</dbReference>
<dbReference type="Gene3D" id="3.60.10.10">
    <property type="entry name" value="Endonuclease/exonuclease/phosphatase"/>
    <property type="match status" value="2"/>
</dbReference>
<accession>A0A4Y7JWF9</accession>
<evidence type="ECO:0000256" key="1">
    <source>
        <dbReference type="SAM" id="MobiDB-lite"/>
    </source>
</evidence>
<evidence type="ECO:0000313" key="4">
    <source>
        <dbReference type="Proteomes" id="UP000316621"/>
    </source>
</evidence>
<sequence>MRFASSSSSLQFIITAVATTDINFVSMSSVRGGYPREFCSPSENQESLLTEDSQLRTVEAANNGFRQGNGRNFQNQHYRQPPPQQQPFPRPSPQYRYQQPTPPPYYRQQHQNRPMHYRQSIPPPFYGQQQPNGPHHYSQQQPIPPPHYGQQKPNRPLHYRPQRPFTPPGTKQWDYRKWELAVSQPPPQCERFVVLSYNILANYLALDHRRELYFHIPFYVLDWERRKRNILFELGLWSADIMCLQEVDRFQDLENELKVHGYEGIWKMRTGQAIDGCAIFWRTTRFKLRHEESIEFRNLGLRDNVAQVCVLESRNQNSTDKVSVDSPTSTSDANLVVVCNIHVLFNPKRGEIKLGQVRVLLERAHAVSKLWRDAPVVLCGDFNCTPKSPLYNLILDQKLNLDGIARNQVSGQTTAEISGPNRNYPNSGNGLARAQSHDGTVSTSMLAKEKVDMKHANELPNMDDQNKPCDEVDNSFLAKNSAKPRSPGEMVIVPMESGSDVQHRNENIRTCDVLGIEEEVLDNSKDQFISAHSVSLEQMKESPIGNPEEGVPHVDLEKDVVQELSSLIPSYNDDDVCLEIVSENVKTPCRTQGASYKCSQPSLSSSNPVIETTQQNSVCSDMDKRALETVEGINPSTSSEGTYHVKISAASTSIDLSVDQKSDTMSVSKSGEDREEVNQEHGTTFSSERCNTDATMLDVDACDSELLRHESAETDQSSEKISETAHISDLTPPCSDVPIDFSTSTSSEPATARRYTYDPSSWTPMDIETATGNAECTLLESPLKLKSSYAEVEDYSGTRDSVSKEPQVTSYHRRFAGTVDYIWHSEDLQTVKVLDTIPKQALQNWSLGFPTKKWGSDHLALASQFAFKKDT</sequence>
<evidence type="ECO:0000313" key="3">
    <source>
        <dbReference type="EMBL" id="RZC64059.1"/>
    </source>
</evidence>
<feature type="compositionally biased region" description="Polar residues" evidence="1">
    <location>
        <begin position="127"/>
        <end position="141"/>
    </location>
</feature>
<dbReference type="InterPro" id="IPR036691">
    <property type="entry name" value="Endo/exonu/phosph_ase_sf"/>
</dbReference>
<proteinExistence type="predicted"/>
<feature type="region of interest" description="Disordered" evidence="1">
    <location>
        <begin position="710"/>
        <end position="736"/>
    </location>
</feature>
<feature type="region of interest" description="Disordered" evidence="1">
    <location>
        <begin position="661"/>
        <end position="686"/>
    </location>
</feature>
<dbReference type="AlphaFoldDB" id="A0A4Y7JWF9"/>
<name>A0A4Y7JWF9_PAPSO</name>
<dbReference type="InterPro" id="IPR050410">
    <property type="entry name" value="CCR4/nocturin_mRNA_transcr"/>
</dbReference>
<dbReference type="PANTHER" id="PTHR12121:SF85">
    <property type="entry name" value="CARBON CATABOLITE REPRESSOR PROTEIN 4 HOMOLOG 6"/>
    <property type="match status" value="1"/>
</dbReference>
<keyword evidence="4" id="KW-1185">Reference proteome</keyword>
<dbReference type="PANTHER" id="PTHR12121">
    <property type="entry name" value="CARBON CATABOLITE REPRESSOR PROTEIN 4"/>
    <property type="match status" value="1"/>
</dbReference>
<feature type="region of interest" description="Disordered" evidence="1">
    <location>
        <begin position="64"/>
        <end position="166"/>
    </location>
</feature>
<feature type="compositionally biased region" description="Polar residues" evidence="1">
    <location>
        <begin position="412"/>
        <end position="429"/>
    </location>
</feature>
<feature type="region of interest" description="Disordered" evidence="1">
    <location>
        <begin position="412"/>
        <end position="439"/>
    </location>
</feature>
<feature type="compositionally biased region" description="Pro residues" evidence="1">
    <location>
        <begin position="80"/>
        <end position="92"/>
    </location>
</feature>
<organism evidence="3 4">
    <name type="scientific">Papaver somniferum</name>
    <name type="common">Opium poppy</name>
    <dbReference type="NCBI Taxonomy" id="3469"/>
    <lineage>
        <taxon>Eukaryota</taxon>
        <taxon>Viridiplantae</taxon>
        <taxon>Streptophyta</taxon>
        <taxon>Embryophyta</taxon>
        <taxon>Tracheophyta</taxon>
        <taxon>Spermatophyta</taxon>
        <taxon>Magnoliopsida</taxon>
        <taxon>Ranunculales</taxon>
        <taxon>Papaveraceae</taxon>
        <taxon>Papaveroideae</taxon>
        <taxon>Papaver</taxon>
    </lineage>
</organism>